<name>A0ABR3ZUQ6_9LECA</name>
<gene>
    <name evidence="6" type="ORF">N7G274_009825</name>
</gene>
<feature type="compositionally biased region" description="Polar residues" evidence="4">
    <location>
        <begin position="107"/>
        <end position="120"/>
    </location>
</feature>
<reference evidence="6 7" key="1">
    <citation type="submission" date="2024-09" db="EMBL/GenBank/DDBJ databases">
        <title>Rethinking Asexuality: The Enigmatic Case of Functional Sexual Genes in Lepraria (Stereocaulaceae).</title>
        <authorList>
            <person name="Doellman M."/>
            <person name="Sun Y."/>
            <person name="Barcenas-Pena A."/>
            <person name="Lumbsch H.T."/>
            <person name="Grewe F."/>
        </authorList>
    </citation>
    <scope>NUCLEOTIDE SEQUENCE [LARGE SCALE GENOMIC DNA]</scope>
    <source>
        <strain evidence="6 7">Mercado 3170</strain>
    </source>
</reference>
<keyword evidence="7" id="KW-1185">Reference proteome</keyword>
<keyword evidence="2" id="KW-0288">FMN</keyword>
<protein>
    <recommendedName>
        <fullName evidence="5">PAC domain-containing protein</fullName>
    </recommendedName>
</protein>
<evidence type="ECO:0000256" key="1">
    <source>
        <dbReference type="ARBA" id="ARBA00022630"/>
    </source>
</evidence>
<feature type="domain" description="PAC" evidence="5">
    <location>
        <begin position="387"/>
        <end position="440"/>
    </location>
</feature>
<evidence type="ECO:0000256" key="2">
    <source>
        <dbReference type="ARBA" id="ARBA00022643"/>
    </source>
</evidence>
<dbReference type="InterPro" id="IPR035965">
    <property type="entry name" value="PAS-like_dom_sf"/>
</dbReference>
<organism evidence="6 7">
    <name type="scientific">Stereocaulon virgatum</name>
    <dbReference type="NCBI Taxonomy" id="373712"/>
    <lineage>
        <taxon>Eukaryota</taxon>
        <taxon>Fungi</taxon>
        <taxon>Dikarya</taxon>
        <taxon>Ascomycota</taxon>
        <taxon>Pezizomycotina</taxon>
        <taxon>Lecanoromycetes</taxon>
        <taxon>OSLEUM clade</taxon>
        <taxon>Lecanoromycetidae</taxon>
        <taxon>Lecanorales</taxon>
        <taxon>Lecanorineae</taxon>
        <taxon>Stereocaulaceae</taxon>
        <taxon>Stereocaulon</taxon>
    </lineage>
</organism>
<accession>A0ABR3ZUQ6</accession>
<dbReference type="Gene3D" id="3.30.450.20">
    <property type="entry name" value="PAS domain"/>
    <property type="match status" value="1"/>
</dbReference>
<dbReference type="InterPro" id="IPR000700">
    <property type="entry name" value="PAS-assoc_C"/>
</dbReference>
<dbReference type="PANTHER" id="PTHR47429:SF9">
    <property type="entry name" value="PAS DOMAIN-CONTAINING PROTEIN"/>
    <property type="match status" value="1"/>
</dbReference>
<evidence type="ECO:0000256" key="4">
    <source>
        <dbReference type="SAM" id="MobiDB-lite"/>
    </source>
</evidence>
<feature type="region of interest" description="Disordered" evidence="4">
    <location>
        <begin position="61"/>
        <end position="136"/>
    </location>
</feature>
<dbReference type="Proteomes" id="UP001590950">
    <property type="component" value="Unassembled WGS sequence"/>
</dbReference>
<dbReference type="SUPFAM" id="SSF55785">
    <property type="entry name" value="PYP-like sensor domain (PAS domain)"/>
    <property type="match status" value="1"/>
</dbReference>
<evidence type="ECO:0000259" key="5">
    <source>
        <dbReference type="PROSITE" id="PS50113"/>
    </source>
</evidence>
<dbReference type="PROSITE" id="PS50113">
    <property type="entry name" value="PAC"/>
    <property type="match status" value="1"/>
</dbReference>
<keyword evidence="3" id="KW-0157">Chromophore</keyword>
<keyword evidence="1" id="KW-0285">Flavoprotein</keyword>
<evidence type="ECO:0000256" key="3">
    <source>
        <dbReference type="ARBA" id="ARBA00022991"/>
    </source>
</evidence>
<evidence type="ECO:0000313" key="6">
    <source>
        <dbReference type="EMBL" id="KAL2037340.1"/>
    </source>
</evidence>
<sequence length="716" mass="79487">MPAAHMPLRQYSSQQGMRQADGLRQHASQEANANTVNHGSSSQANGAYQKIFPPIGVHDFQEFPTRRPNTANATKTSSRARYDAPSPMPSFHPPLMQSPEPPIAQNGAASPTNTRPQGHQASRSASPVSRMSSNGTYETQATSFDLPALQAQSALPESDQMEPLTGDLDGSFDLVAPPDSDSQAFSLEHRSEQLFSRRHLEIIFSNPSSLLRFTAFLSTHRPQSVPILIYYLDALKALKAIKYANAIAEALSPIPGHHFTANLAQPTINRELEDKAASAFTTLTREDLPAFITNLYIQVVSLSISQRITGTLAPHLREASEGLAEVFCLTDPSRPDNPIVFASEEFHRTTQYGMSYAIGRNCRFLQGPKTEERSAQRLGEAARSGKEHCEVFLNYRRDGSPFMNMLMIAPLCDSRGKIRYFIGAQVDVSGLVKDCTDLESLQRLVVQEQTGQDNAGGNNVDDQQEVKDDFQDLSEMLNMAELETVRKYGGRMHREYEDENRDPCRTVAPHMPRLLLQEPTADVNQAFEHGTRQSGRLSGIYQNYLLIRPYPSFRILFASPTLRVPGILQSPFMDKIGGSSRVRNELSTALSEGRGVTAKVRWLSRIDEEGRNRWIHCTPLLGSNGQIGVWMVVLVDDDQELSRRWKQAPPVAPHRGRVYSSARERQDRVGSSADSMIGRTASIQGDHPPRSLHSYNPRKGEQNASLRSASPNSVLI</sequence>
<comment type="caution">
    <text evidence="6">The sequence shown here is derived from an EMBL/GenBank/DDBJ whole genome shotgun (WGS) entry which is preliminary data.</text>
</comment>
<dbReference type="InterPro" id="IPR000014">
    <property type="entry name" value="PAS"/>
</dbReference>
<feature type="compositionally biased region" description="Low complexity" evidence="4">
    <location>
        <begin position="121"/>
        <end position="133"/>
    </location>
</feature>
<evidence type="ECO:0000313" key="7">
    <source>
        <dbReference type="Proteomes" id="UP001590950"/>
    </source>
</evidence>
<feature type="compositionally biased region" description="Polar residues" evidence="4">
    <location>
        <begin position="702"/>
        <end position="716"/>
    </location>
</feature>
<proteinExistence type="predicted"/>
<feature type="compositionally biased region" description="Polar residues" evidence="4">
    <location>
        <begin position="26"/>
        <end position="46"/>
    </location>
</feature>
<feature type="region of interest" description="Disordered" evidence="4">
    <location>
        <begin position="1"/>
        <end position="46"/>
    </location>
</feature>
<dbReference type="Pfam" id="PF13426">
    <property type="entry name" value="PAS_9"/>
    <property type="match status" value="1"/>
</dbReference>
<dbReference type="PANTHER" id="PTHR47429">
    <property type="entry name" value="PROTEIN TWIN LOV 1"/>
    <property type="match status" value="1"/>
</dbReference>
<feature type="region of interest" description="Disordered" evidence="4">
    <location>
        <begin position="646"/>
        <end position="716"/>
    </location>
</feature>
<dbReference type="EMBL" id="JBEFKJ010000041">
    <property type="protein sequence ID" value="KAL2037340.1"/>
    <property type="molecule type" value="Genomic_DNA"/>
</dbReference>
<feature type="compositionally biased region" description="Polar residues" evidence="4">
    <location>
        <begin position="67"/>
        <end position="79"/>
    </location>
</feature>